<dbReference type="EMBL" id="LXQA010219817">
    <property type="protein sequence ID" value="MCI35064.1"/>
    <property type="molecule type" value="Genomic_DNA"/>
</dbReference>
<keyword evidence="2" id="KW-1185">Reference proteome</keyword>
<organism evidence="1 2">
    <name type="scientific">Trifolium medium</name>
    <dbReference type="NCBI Taxonomy" id="97028"/>
    <lineage>
        <taxon>Eukaryota</taxon>
        <taxon>Viridiplantae</taxon>
        <taxon>Streptophyta</taxon>
        <taxon>Embryophyta</taxon>
        <taxon>Tracheophyta</taxon>
        <taxon>Spermatophyta</taxon>
        <taxon>Magnoliopsida</taxon>
        <taxon>eudicotyledons</taxon>
        <taxon>Gunneridae</taxon>
        <taxon>Pentapetalae</taxon>
        <taxon>rosids</taxon>
        <taxon>fabids</taxon>
        <taxon>Fabales</taxon>
        <taxon>Fabaceae</taxon>
        <taxon>Papilionoideae</taxon>
        <taxon>50 kb inversion clade</taxon>
        <taxon>NPAAA clade</taxon>
        <taxon>Hologalegina</taxon>
        <taxon>IRL clade</taxon>
        <taxon>Trifolieae</taxon>
        <taxon>Trifolium</taxon>
    </lineage>
</organism>
<dbReference type="AlphaFoldDB" id="A0A392RGA4"/>
<sequence length="90" mass="10228">ESPTDFVQIDLNGCLPYEEEANVDLNIDPSYEEEEENNVELNVVPSYQGEEGTIGLMNVVLSYEGEEEGTVEFMNVPLPKKLELQLEYKK</sequence>
<reference evidence="1 2" key="1">
    <citation type="journal article" date="2018" name="Front. Plant Sci.">
        <title>Red Clover (Trifolium pratense) and Zigzag Clover (T. medium) - A Picture of Genomic Similarities and Differences.</title>
        <authorList>
            <person name="Dluhosova J."/>
            <person name="Istvanek J."/>
            <person name="Nedelnik J."/>
            <person name="Repkova J."/>
        </authorList>
    </citation>
    <scope>NUCLEOTIDE SEQUENCE [LARGE SCALE GENOMIC DNA]</scope>
    <source>
        <strain evidence="2">cv. 10/8</strain>
        <tissue evidence="1">Leaf</tissue>
    </source>
</reference>
<protein>
    <submittedName>
        <fullName evidence="1">Uncharacterized protein</fullName>
    </submittedName>
</protein>
<evidence type="ECO:0000313" key="2">
    <source>
        <dbReference type="Proteomes" id="UP000265520"/>
    </source>
</evidence>
<dbReference type="Proteomes" id="UP000265520">
    <property type="component" value="Unassembled WGS sequence"/>
</dbReference>
<proteinExistence type="predicted"/>
<comment type="caution">
    <text evidence="1">The sequence shown here is derived from an EMBL/GenBank/DDBJ whole genome shotgun (WGS) entry which is preliminary data.</text>
</comment>
<name>A0A392RGA4_9FABA</name>
<feature type="non-terminal residue" evidence="1">
    <location>
        <position position="1"/>
    </location>
</feature>
<evidence type="ECO:0000313" key="1">
    <source>
        <dbReference type="EMBL" id="MCI35064.1"/>
    </source>
</evidence>
<accession>A0A392RGA4</accession>